<feature type="region of interest" description="Disordered" evidence="1">
    <location>
        <begin position="36"/>
        <end position="103"/>
    </location>
</feature>
<name>A0A2M4C8B9_9DIPT</name>
<feature type="chain" id="PRO_5014915109" evidence="2">
    <location>
        <begin position="27"/>
        <end position="103"/>
    </location>
</feature>
<feature type="signal peptide" evidence="2">
    <location>
        <begin position="1"/>
        <end position="26"/>
    </location>
</feature>
<evidence type="ECO:0000256" key="2">
    <source>
        <dbReference type="SAM" id="SignalP"/>
    </source>
</evidence>
<proteinExistence type="predicted"/>
<evidence type="ECO:0000256" key="1">
    <source>
        <dbReference type="SAM" id="MobiDB-lite"/>
    </source>
</evidence>
<keyword evidence="2" id="KW-0732">Signal</keyword>
<dbReference type="AlphaFoldDB" id="A0A2M4C8B9"/>
<protein>
    <submittedName>
        <fullName evidence="3">Putative secreted protein</fullName>
    </submittedName>
</protein>
<feature type="compositionally biased region" description="Basic and acidic residues" evidence="1">
    <location>
        <begin position="80"/>
        <end position="91"/>
    </location>
</feature>
<reference evidence="3" key="1">
    <citation type="submission" date="2018-01" db="EMBL/GenBank/DDBJ databases">
        <title>An insight into the sialome of Amazonian anophelines.</title>
        <authorList>
            <person name="Ribeiro J.M."/>
            <person name="Scarpassa V."/>
            <person name="Calvo E."/>
        </authorList>
    </citation>
    <scope>NUCLEOTIDE SEQUENCE</scope>
    <source>
        <tissue evidence="3">Salivary glands</tissue>
    </source>
</reference>
<dbReference type="EMBL" id="GGFJ01012465">
    <property type="protein sequence ID" value="MBW61606.1"/>
    <property type="molecule type" value="Transcribed_RNA"/>
</dbReference>
<sequence length="103" mass="11723">MGTLGVIMFFCETSILSSALIRSAWQKRPGVKLLQLQRSRRQTRPGGVDGDKNRTDDDNDDDDATGLLRREMITFRARQQQHDQLEHHNRGDGGILSPRHRLG</sequence>
<organism evidence="3">
    <name type="scientific">Anopheles marajoara</name>
    <dbReference type="NCBI Taxonomy" id="58244"/>
    <lineage>
        <taxon>Eukaryota</taxon>
        <taxon>Metazoa</taxon>
        <taxon>Ecdysozoa</taxon>
        <taxon>Arthropoda</taxon>
        <taxon>Hexapoda</taxon>
        <taxon>Insecta</taxon>
        <taxon>Pterygota</taxon>
        <taxon>Neoptera</taxon>
        <taxon>Endopterygota</taxon>
        <taxon>Diptera</taxon>
        <taxon>Nematocera</taxon>
        <taxon>Culicoidea</taxon>
        <taxon>Culicidae</taxon>
        <taxon>Anophelinae</taxon>
        <taxon>Anopheles</taxon>
    </lineage>
</organism>
<accession>A0A2M4C8B9</accession>
<evidence type="ECO:0000313" key="3">
    <source>
        <dbReference type="EMBL" id="MBW61606.1"/>
    </source>
</evidence>